<evidence type="ECO:0000313" key="1">
    <source>
        <dbReference type="EMBL" id="TQD96080.1"/>
    </source>
</evidence>
<comment type="caution">
    <text evidence="1">The sequence shown here is derived from an EMBL/GenBank/DDBJ whole genome shotgun (WGS) entry which is preliminary data.</text>
</comment>
<organism evidence="1 2">
    <name type="scientific">Malus baccata</name>
    <name type="common">Siberian crab apple</name>
    <name type="synonym">Pyrus baccata</name>
    <dbReference type="NCBI Taxonomy" id="106549"/>
    <lineage>
        <taxon>Eukaryota</taxon>
        <taxon>Viridiplantae</taxon>
        <taxon>Streptophyta</taxon>
        <taxon>Embryophyta</taxon>
        <taxon>Tracheophyta</taxon>
        <taxon>Spermatophyta</taxon>
        <taxon>Magnoliopsida</taxon>
        <taxon>eudicotyledons</taxon>
        <taxon>Gunneridae</taxon>
        <taxon>Pentapetalae</taxon>
        <taxon>rosids</taxon>
        <taxon>fabids</taxon>
        <taxon>Rosales</taxon>
        <taxon>Rosaceae</taxon>
        <taxon>Amygdaloideae</taxon>
        <taxon>Maleae</taxon>
        <taxon>Malus</taxon>
    </lineage>
</organism>
<dbReference type="AlphaFoldDB" id="A0A540MBG5"/>
<dbReference type="EMBL" id="VIEB01000300">
    <property type="protein sequence ID" value="TQD96080.1"/>
    <property type="molecule type" value="Genomic_DNA"/>
</dbReference>
<proteinExistence type="predicted"/>
<sequence length="143" mass="16324">MPMWKHRTLNLLRPLLYQRKLTQLNGPDTDLDALEVADSEDDQEKVETAAHELDDSFTSPWQSNSSSPVHRFIQELSTAVNMAKNLQLLDLSSNDFSRENAEVLHSSWSSSRVGSARRHIKDQTIHLFMKGIKCCVNPCCRKD</sequence>
<reference evidence="1 2" key="1">
    <citation type="journal article" date="2019" name="G3 (Bethesda)">
        <title>Sequencing of a Wild Apple (Malus baccata) Genome Unravels the Differences Between Cultivated and Wild Apple Species Regarding Disease Resistance and Cold Tolerance.</title>
        <authorList>
            <person name="Chen X."/>
        </authorList>
    </citation>
    <scope>NUCLEOTIDE SEQUENCE [LARGE SCALE GENOMIC DNA]</scope>
    <source>
        <strain evidence="2">cv. Shandingzi</strain>
        <tissue evidence="1">Leaves</tissue>
    </source>
</reference>
<protein>
    <submittedName>
        <fullName evidence="1">Uncharacterized protein</fullName>
    </submittedName>
</protein>
<dbReference type="PANTHER" id="PTHR47684:SF1">
    <property type="entry name" value="PROTEIN TONSOKU"/>
    <property type="match status" value="1"/>
</dbReference>
<accession>A0A540MBG5</accession>
<name>A0A540MBG5_MALBA</name>
<dbReference type="InterPro" id="IPR044227">
    <property type="entry name" value="TONSOKU"/>
</dbReference>
<gene>
    <name evidence="1" type="ORF">C1H46_018316</name>
</gene>
<dbReference type="GO" id="GO:0072423">
    <property type="term" value="P:response to DNA damage checkpoint signaling"/>
    <property type="evidence" value="ECO:0007669"/>
    <property type="project" value="InterPro"/>
</dbReference>
<dbReference type="Proteomes" id="UP000315295">
    <property type="component" value="Unassembled WGS sequence"/>
</dbReference>
<dbReference type="GO" id="GO:0009933">
    <property type="term" value="P:meristem structural organization"/>
    <property type="evidence" value="ECO:0007669"/>
    <property type="project" value="InterPro"/>
</dbReference>
<dbReference type="GO" id="GO:0005634">
    <property type="term" value="C:nucleus"/>
    <property type="evidence" value="ECO:0007669"/>
    <property type="project" value="InterPro"/>
</dbReference>
<dbReference type="GO" id="GO:0040029">
    <property type="term" value="P:epigenetic regulation of gene expression"/>
    <property type="evidence" value="ECO:0007669"/>
    <property type="project" value="InterPro"/>
</dbReference>
<dbReference type="STRING" id="106549.A0A540MBG5"/>
<keyword evidence="2" id="KW-1185">Reference proteome</keyword>
<dbReference type="PANTHER" id="PTHR47684">
    <property type="entry name" value="PROTEIN TONSOKU"/>
    <property type="match status" value="1"/>
</dbReference>
<evidence type="ECO:0000313" key="2">
    <source>
        <dbReference type="Proteomes" id="UP000315295"/>
    </source>
</evidence>